<evidence type="ECO:0000313" key="4">
    <source>
        <dbReference type="Proteomes" id="UP000006250"/>
    </source>
</evidence>
<gene>
    <name evidence="3" type="ORF">DesfrDRAFT_3337</name>
</gene>
<feature type="region of interest" description="Disordered" evidence="1">
    <location>
        <begin position="211"/>
        <end position="241"/>
    </location>
</feature>
<reference evidence="3 4" key="1">
    <citation type="submission" date="2010-08" db="EMBL/GenBank/DDBJ databases">
        <title>The draft genome of Desulfovibrio fructosovorans JJ.</title>
        <authorList>
            <consortium name="US DOE Joint Genome Institute (JGI-PGF)"/>
            <person name="Lucas S."/>
            <person name="Copeland A."/>
            <person name="Lapidus A."/>
            <person name="Cheng J.-F."/>
            <person name="Bruce D."/>
            <person name="Goodwin L."/>
            <person name="Pitluck S."/>
            <person name="Land M.L."/>
            <person name="Hauser L."/>
            <person name="Chang Y.-J."/>
            <person name="Jeffries C."/>
            <person name="Wall J.D."/>
            <person name="Stahl D.A."/>
            <person name="Arkin A.P."/>
            <person name="Dehal P."/>
            <person name="Stolyar S.M."/>
            <person name="Hazen T.C."/>
            <person name="Woyke T.J."/>
        </authorList>
    </citation>
    <scope>NUCLEOTIDE SEQUENCE [LARGE SCALE GENOMIC DNA]</scope>
    <source>
        <strain evidence="3 4">JJ</strain>
    </source>
</reference>
<dbReference type="RefSeq" id="WP_005995796.1">
    <property type="nucleotide sequence ID" value="NZ_AECZ01000029.1"/>
</dbReference>
<evidence type="ECO:0000256" key="2">
    <source>
        <dbReference type="SAM" id="SignalP"/>
    </source>
</evidence>
<organism evidence="3 4">
    <name type="scientific">Solidesulfovibrio fructosivorans JJ]</name>
    <dbReference type="NCBI Taxonomy" id="596151"/>
    <lineage>
        <taxon>Bacteria</taxon>
        <taxon>Pseudomonadati</taxon>
        <taxon>Thermodesulfobacteriota</taxon>
        <taxon>Desulfovibrionia</taxon>
        <taxon>Desulfovibrionales</taxon>
        <taxon>Desulfovibrionaceae</taxon>
        <taxon>Solidesulfovibrio</taxon>
    </lineage>
</organism>
<feature type="signal peptide" evidence="2">
    <location>
        <begin position="1"/>
        <end position="23"/>
    </location>
</feature>
<evidence type="ECO:0008006" key="5">
    <source>
        <dbReference type="Google" id="ProtNLM"/>
    </source>
</evidence>
<keyword evidence="4" id="KW-1185">Reference proteome</keyword>
<evidence type="ECO:0000256" key="1">
    <source>
        <dbReference type="SAM" id="MobiDB-lite"/>
    </source>
</evidence>
<dbReference type="Gene3D" id="1.20.120.1490">
    <property type="match status" value="1"/>
</dbReference>
<comment type="caution">
    <text evidence="3">The sequence shown here is derived from an EMBL/GenBank/DDBJ whole genome shotgun (WGS) entry which is preliminary data.</text>
</comment>
<dbReference type="AlphaFoldDB" id="E1K0D7"/>
<protein>
    <recommendedName>
        <fullName evidence="5">Periplasmic heavy metal sensor</fullName>
    </recommendedName>
</protein>
<dbReference type="Proteomes" id="UP000006250">
    <property type="component" value="Unassembled WGS sequence"/>
</dbReference>
<keyword evidence="2" id="KW-0732">Signal</keyword>
<accession>E1K0D7</accession>
<dbReference type="STRING" id="596151.DesfrDRAFT_3337"/>
<dbReference type="eggNOG" id="ENOG50317YE">
    <property type="taxonomic scope" value="Bacteria"/>
</dbReference>
<proteinExistence type="predicted"/>
<feature type="chain" id="PRO_5003148073" description="Periplasmic heavy metal sensor" evidence="2">
    <location>
        <begin position="24"/>
        <end position="241"/>
    </location>
</feature>
<evidence type="ECO:0000313" key="3">
    <source>
        <dbReference type="EMBL" id="EFL49968.1"/>
    </source>
</evidence>
<dbReference type="EMBL" id="AECZ01000029">
    <property type="protein sequence ID" value="EFL49968.1"/>
    <property type="molecule type" value="Genomic_DNA"/>
</dbReference>
<name>E1K0D7_SOLFR</name>
<sequence precursor="true">MRKSIRIPAALALTLALTVPALAQTIHQHNTPAATTAKTDTTKTDATAAKTVDPNKVYLLRQDYIAKTAELRGKLVARQAELETLLATKPDDTTAVTKLTTEISALRGKLFEQDTLFRIRYAKETGTPIRMTRHMGRMEGMMMDGMMGGKMMMGPKSDADCKMMGKDKGMMMMGKGMMMGMQHDMQAMNHGATGAMPAMNGTMPGHTMPMPAANAQNTPAAAAPAAPSAPAAPTNTAPTNQ</sequence>